<geneLocation type="plasmid" evidence="3">
    <name>psv326-1</name>
</geneLocation>
<keyword evidence="1" id="KW-1133">Transmembrane helix</keyword>
<dbReference type="Proteomes" id="UP000510821">
    <property type="component" value="Plasmid pSv326-1"/>
</dbReference>
<keyword evidence="2" id="KW-0614">Plasmid</keyword>
<reference evidence="3" key="1">
    <citation type="submission" date="2020-07" db="EMBL/GenBank/DDBJ databases">
        <title>Metabolic diversity and evolutionary history of the archaeal phylum ###Micrarchaeota### uncovered from a freshwater lake metagenome.</title>
        <authorList>
            <person name="Kadnikov V.V."/>
            <person name="Savvichev A.S."/>
            <person name="Mardanov A.V."/>
            <person name="Beletsky A.V."/>
            <person name="Chupakov A.V."/>
            <person name="Kokryatskaya N.M."/>
            <person name="Pimenov N.V."/>
            <person name="Ravin N.V."/>
        </authorList>
    </citation>
    <scope>NUCLEOTIDE SEQUENCE [LARGE SCALE GENOMIC DNA]</scope>
    <source>
        <plasmid evidence="3">psv326-1</plasmid>
    </source>
</reference>
<dbReference type="EMBL" id="CP058999">
    <property type="protein sequence ID" value="QLJ53488.1"/>
    <property type="molecule type" value="Genomic_DNA"/>
</dbReference>
<feature type="transmembrane region" description="Helical" evidence="1">
    <location>
        <begin position="7"/>
        <end position="26"/>
    </location>
</feature>
<dbReference type="AlphaFoldDB" id="A0A7D5XMK7"/>
<protein>
    <submittedName>
        <fullName evidence="2">Uncharacterized protein</fullName>
    </submittedName>
</protein>
<sequence>MKGQMSVPNLLMVIATLAVFFVFLPVEYQVLAAGNSGVSTTAPDYYISSAIPFIMTMFMFISIIVYGLIQR</sequence>
<keyword evidence="1" id="KW-0472">Membrane</keyword>
<dbReference type="KEGG" id="flt:Sv326_1313"/>
<gene>
    <name evidence="2" type="ORF">Sv326_1313</name>
</gene>
<evidence type="ECO:0000256" key="1">
    <source>
        <dbReference type="SAM" id="Phobius"/>
    </source>
</evidence>
<organism evidence="2 3">
    <name type="scientific">Fermentimicrarchaeum limneticum</name>
    <dbReference type="NCBI Taxonomy" id="2795018"/>
    <lineage>
        <taxon>Archaea</taxon>
        <taxon>Candidatus Micrarchaeota</taxon>
        <taxon>Candidatus Fermentimicrarchaeales</taxon>
        <taxon>Candidatus Fermentimicrarchaeaceae</taxon>
        <taxon>Candidatus Fermentimicrarchaeum</taxon>
    </lineage>
</organism>
<accession>A0A7D5XMK7</accession>
<evidence type="ECO:0000313" key="3">
    <source>
        <dbReference type="Proteomes" id="UP000510821"/>
    </source>
</evidence>
<name>A0A7D5XMK7_FERL1</name>
<feature type="transmembrane region" description="Helical" evidence="1">
    <location>
        <begin position="46"/>
        <end position="69"/>
    </location>
</feature>
<keyword evidence="1" id="KW-0812">Transmembrane</keyword>
<evidence type="ECO:0000313" key="2">
    <source>
        <dbReference type="EMBL" id="QLJ53488.1"/>
    </source>
</evidence>
<proteinExistence type="predicted"/>